<dbReference type="EMBL" id="SRMA01026801">
    <property type="protein sequence ID" value="TRY68159.1"/>
    <property type="molecule type" value="Genomic_DNA"/>
</dbReference>
<organism evidence="1 2">
    <name type="scientific">Danionella cerebrum</name>
    <dbReference type="NCBI Taxonomy" id="2873325"/>
    <lineage>
        <taxon>Eukaryota</taxon>
        <taxon>Metazoa</taxon>
        <taxon>Chordata</taxon>
        <taxon>Craniata</taxon>
        <taxon>Vertebrata</taxon>
        <taxon>Euteleostomi</taxon>
        <taxon>Actinopterygii</taxon>
        <taxon>Neopterygii</taxon>
        <taxon>Teleostei</taxon>
        <taxon>Ostariophysi</taxon>
        <taxon>Cypriniformes</taxon>
        <taxon>Danionidae</taxon>
        <taxon>Danioninae</taxon>
        <taxon>Danionella</taxon>
    </lineage>
</organism>
<comment type="caution">
    <text evidence="1">The sequence shown here is derived from an EMBL/GenBank/DDBJ whole genome shotgun (WGS) entry which is preliminary data.</text>
</comment>
<dbReference type="Proteomes" id="UP000316079">
    <property type="component" value="Unassembled WGS sequence"/>
</dbReference>
<evidence type="ECO:0000313" key="2">
    <source>
        <dbReference type="Proteomes" id="UP000316079"/>
    </source>
</evidence>
<gene>
    <name evidence="1" type="ORF">DNTS_024913</name>
</gene>
<protein>
    <submittedName>
        <fullName evidence="1">Uncharacterized protein</fullName>
    </submittedName>
</protein>
<proteinExistence type="predicted"/>
<keyword evidence="2" id="KW-1185">Reference proteome</keyword>
<reference evidence="1 2" key="1">
    <citation type="journal article" date="2019" name="Sci. Data">
        <title>Hybrid genome assembly and annotation of Danionella translucida.</title>
        <authorList>
            <person name="Kadobianskyi M."/>
            <person name="Schulze L."/>
            <person name="Schuelke M."/>
            <person name="Judkewitz B."/>
        </authorList>
    </citation>
    <scope>NUCLEOTIDE SEQUENCE [LARGE SCALE GENOMIC DNA]</scope>
    <source>
        <strain evidence="1 2">Bolton</strain>
    </source>
</reference>
<name>A0A553NRY5_9TELE</name>
<dbReference type="AlphaFoldDB" id="A0A553NRY5"/>
<evidence type="ECO:0000313" key="1">
    <source>
        <dbReference type="EMBL" id="TRY68159.1"/>
    </source>
</evidence>
<sequence length="139" mass="15743">MEFRRVLEQSISFFLAHLHLSNLFGASFTRCLSPTPVETQLNGLEMHFVAGAALNRDDTVVSCYFPGLRGFKKSQSLFRGSHPFLRWLEDKKNGMNSEKYGLTLYFSGDLKQHSGLSPQSSPFHPMLTDLAFTLQQPQN</sequence>
<accession>A0A553NRY5</accession>